<dbReference type="AlphaFoldDB" id="A0A8S2Q9Y9"/>
<gene>
    <name evidence="1" type="ORF">GIL414_LOCUS16495</name>
</gene>
<proteinExistence type="predicted"/>
<organism evidence="1 2">
    <name type="scientific">Rotaria magnacalcarata</name>
    <dbReference type="NCBI Taxonomy" id="392030"/>
    <lineage>
        <taxon>Eukaryota</taxon>
        <taxon>Metazoa</taxon>
        <taxon>Spiralia</taxon>
        <taxon>Gnathifera</taxon>
        <taxon>Rotifera</taxon>
        <taxon>Eurotatoria</taxon>
        <taxon>Bdelloidea</taxon>
        <taxon>Philodinida</taxon>
        <taxon>Philodinidae</taxon>
        <taxon>Rotaria</taxon>
    </lineage>
</organism>
<sequence>ICLYILDDRFEQLHTPHIELADIFSPSEEIENQDVCHIYSYPFFMKHYENITNNFNFSRDLYPYIRVVSLCDEYLFEHIFFIQIAQSFPFMKKLSITNRPEQNHKQSYKLMNNNQNLSIIKCNYFIELDIDRSHDNYIMKNFYVI</sequence>
<feature type="non-terminal residue" evidence="1">
    <location>
        <position position="1"/>
    </location>
</feature>
<evidence type="ECO:0000313" key="1">
    <source>
        <dbReference type="EMBL" id="CAF4088970.1"/>
    </source>
</evidence>
<reference evidence="1" key="1">
    <citation type="submission" date="2021-02" db="EMBL/GenBank/DDBJ databases">
        <authorList>
            <person name="Nowell W R."/>
        </authorList>
    </citation>
    <scope>NUCLEOTIDE SEQUENCE</scope>
</reference>
<dbReference type="Proteomes" id="UP000681720">
    <property type="component" value="Unassembled WGS sequence"/>
</dbReference>
<evidence type="ECO:0000313" key="2">
    <source>
        <dbReference type="Proteomes" id="UP000681720"/>
    </source>
</evidence>
<comment type="caution">
    <text evidence="1">The sequence shown here is derived from an EMBL/GenBank/DDBJ whole genome shotgun (WGS) entry which is preliminary data.</text>
</comment>
<name>A0A8S2Q9Y9_9BILA</name>
<dbReference type="EMBL" id="CAJOBJ010007552">
    <property type="protein sequence ID" value="CAF4088970.1"/>
    <property type="molecule type" value="Genomic_DNA"/>
</dbReference>
<protein>
    <submittedName>
        <fullName evidence="1">Uncharacterized protein</fullName>
    </submittedName>
</protein>
<accession>A0A8S2Q9Y9</accession>